<protein>
    <submittedName>
        <fullName evidence="2">Uncharacterized protein</fullName>
    </submittedName>
</protein>
<keyword evidence="3" id="KW-1185">Reference proteome</keyword>
<evidence type="ECO:0000313" key="2">
    <source>
        <dbReference type="EMBL" id="GAA1513293.1"/>
    </source>
</evidence>
<evidence type="ECO:0000256" key="1">
    <source>
        <dbReference type="SAM" id="MobiDB-lite"/>
    </source>
</evidence>
<comment type="caution">
    <text evidence="2">The sequence shown here is derived from an EMBL/GenBank/DDBJ whole genome shotgun (WGS) entry which is preliminary data.</text>
</comment>
<dbReference type="EMBL" id="BAAAQD010000005">
    <property type="protein sequence ID" value="GAA1513293.1"/>
    <property type="molecule type" value="Genomic_DNA"/>
</dbReference>
<dbReference type="Proteomes" id="UP001501470">
    <property type="component" value="Unassembled WGS sequence"/>
</dbReference>
<accession>A0ABP4KZI0</accession>
<gene>
    <name evidence="2" type="ORF">GCM10009827_029800</name>
</gene>
<organism evidence="2 3">
    <name type="scientific">Dactylosporangium maewongense</name>
    <dbReference type="NCBI Taxonomy" id="634393"/>
    <lineage>
        <taxon>Bacteria</taxon>
        <taxon>Bacillati</taxon>
        <taxon>Actinomycetota</taxon>
        <taxon>Actinomycetes</taxon>
        <taxon>Micromonosporales</taxon>
        <taxon>Micromonosporaceae</taxon>
        <taxon>Dactylosporangium</taxon>
    </lineage>
</organism>
<feature type="compositionally biased region" description="Basic and acidic residues" evidence="1">
    <location>
        <begin position="65"/>
        <end position="76"/>
    </location>
</feature>
<feature type="region of interest" description="Disordered" evidence="1">
    <location>
        <begin position="47"/>
        <end position="76"/>
    </location>
</feature>
<sequence length="85" mass="9070">MAPLSKQATTGAFPAHGGDIATSTTAVGPDRFPRHARVRIEISRIPPGQPLFRASHCPSQGVGHIQREPSHMRESHSALVITVAL</sequence>
<feature type="compositionally biased region" description="Polar residues" evidence="1">
    <location>
        <begin position="1"/>
        <end position="10"/>
    </location>
</feature>
<reference evidence="3" key="1">
    <citation type="journal article" date="2019" name="Int. J. Syst. Evol. Microbiol.">
        <title>The Global Catalogue of Microorganisms (GCM) 10K type strain sequencing project: providing services to taxonomists for standard genome sequencing and annotation.</title>
        <authorList>
            <consortium name="The Broad Institute Genomics Platform"/>
            <consortium name="The Broad Institute Genome Sequencing Center for Infectious Disease"/>
            <person name="Wu L."/>
            <person name="Ma J."/>
        </authorList>
    </citation>
    <scope>NUCLEOTIDE SEQUENCE [LARGE SCALE GENOMIC DNA]</scope>
    <source>
        <strain evidence="3">JCM 15933</strain>
    </source>
</reference>
<name>A0ABP4KZI0_9ACTN</name>
<evidence type="ECO:0000313" key="3">
    <source>
        <dbReference type="Proteomes" id="UP001501470"/>
    </source>
</evidence>
<proteinExistence type="predicted"/>
<feature type="region of interest" description="Disordered" evidence="1">
    <location>
        <begin position="1"/>
        <end position="29"/>
    </location>
</feature>